<keyword evidence="2" id="KW-1185">Reference proteome</keyword>
<comment type="caution">
    <text evidence="1">The sequence shown here is derived from an EMBL/GenBank/DDBJ whole genome shotgun (WGS) entry which is preliminary data.</text>
</comment>
<proteinExistence type="predicted"/>
<dbReference type="Proteomes" id="UP001163798">
    <property type="component" value="Unassembled WGS sequence"/>
</dbReference>
<dbReference type="AlphaFoldDB" id="A0AA38L1K7"/>
<name>A0AA38L1K7_9AGAR</name>
<dbReference type="EMBL" id="MU794127">
    <property type="protein sequence ID" value="KAJ3779857.1"/>
    <property type="molecule type" value="Genomic_DNA"/>
</dbReference>
<evidence type="ECO:0000313" key="2">
    <source>
        <dbReference type="Proteomes" id="UP001163798"/>
    </source>
</evidence>
<reference evidence="1" key="1">
    <citation type="submission" date="2022-08" db="EMBL/GenBank/DDBJ databases">
        <authorList>
            <consortium name="DOE Joint Genome Institute"/>
            <person name="Min B."/>
            <person name="Riley R."/>
            <person name="Sierra-Patev S."/>
            <person name="Naranjo-Ortiz M."/>
            <person name="Looney B."/>
            <person name="Konkel Z."/>
            <person name="Slot J.C."/>
            <person name="Sakamoto Y."/>
            <person name="Steenwyk J.L."/>
            <person name="Rokas A."/>
            <person name="Carro J."/>
            <person name="Camarero S."/>
            <person name="Ferreira P."/>
            <person name="Molpeceres G."/>
            <person name="Ruiz-Duenas F.J."/>
            <person name="Serrano A."/>
            <person name="Henrissat B."/>
            <person name="Drula E."/>
            <person name="Hughes K.W."/>
            <person name="Mata J.L."/>
            <person name="Ishikawa N.K."/>
            <person name="Vargas-Isla R."/>
            <person name="Ushijima S."/>
            <person name="Smith C.A."/>
            <person name="Ahrendt S."/>
            <person name="Andreopoulos W."/>
            <person name="He G."/>
            <person name="Labutti K."/>
            <person name="Lipzen A."/>
            <person name="Ng V."/>
            <person name="Sandor L."/>
            <person name="Barry K."/>
            <person name="Martinez A.T."/>
            <person name="Xiao Y."/>
            <person name="Gibbons J.G."/>
            <person name="Terashima K."/>
            <person name="Hibbett D.S."/>
            <person name="Grigoriev I.V."/>
        </authorList>
    </citation>
    <scope>NUCLEOTIDE SEQUENCE</scope>
    <source>
        <strain evidence="1">TFB10291</strain>
    </source>
</reference>
<evidence type="ECO:0000313" key="1">
    <source>
        <dbReference type="EMBL" id="KAJ3779857.1"/>
    </source>
</evidence>
<protein>
    <submittedName>
        <fullName evidence="1">Uncharacterized protein</fullName>
    </submittedName>
</protein>
<gene>
    <name evidence="1" type="ORF">GGU10DRAFT_438011</name>
</gene>
<sequence>MQEIPEKDDILAQSLSLRRRYFPDAKKTTFLPKFQKKTTFLRKDDILAKKTTFLQSNYQIGSDIWRNGKKHSELEFVNLIRSKGPCFRGGNEMADVAHEWSKGFEIQSKQPKLRPELRGNDRSSVGTIEIRMDRMVRKSRRSEANLDPFIRTDPHYAEWFRKGFGRI</sequence>
<organism evidence="1 2">
    <name type="scientific">Lentinula aff. detonsa</name>
    <dbReference type="NCBI Taxonomy" id="2804958"/>
    <lineage>
        <taxon>Eukaryota</taxon>
        <taxon>Fungi</taxon>
        <taxon>Dikarya</taxon>
        <taxon>Basidiomycota</taxon>
        <taxon>Agaricomycotina</taxon>
        <taxon>Agaricomycetes</taxon>
        <taxon>Agaricomycetidae</taxon>
        <taxon>Agaricales</taxon>
        <taxon>Marasmiineae</taxon>
        <taxon>Omphalotaceae</taxon>
        <taxon>Lentinula</taxon>
    </lineage>
</organism>
<accession>A0AA38L1K7</accession>